<feature type="chain" id="PRO_5008903625" evidence="1">
    <location>
        <begin position="24"/>
        <end position="156"/>
    </location>
</feature>
<organism evidence="2 3">
    <name type="scientific">Orchesella cincta</name>
    <name type="common">Springtail</name>
    <name type="synonym">Podura cincta</name>
    <dbReference type="NCBI Taxonomy" id="48709"/>
    <lineage>
        <taxon>Eukaryota</taxon>
        <taxon>Metazoa</taxon>
        <taxon>Ecdysozoa</taxon>
        <taxon>Arthropoda</taxon>
        <taxon>Hexapoda</taxon>
        <taxon>Collembola</taxon>
        <taxon>Entomobryomorpha</taxon>
        <taxon>Entomobryoidea</taxon>
        <taxon>Orchesellidae</taxon>
        <taxon>Orchesellinae</taxon>
        <taxon>Orchesella</taxon>
    </lineage>
</organism>
<feature type="signal peptide" evidence="1">
    <location>
        <begin position="1"/>
        <end position="23"/>
    </location>
</feature>
<protein>
    <submittedName>
        <fullName evidence="2">P21 prophage-derived terminase small subunit</fullName>
    </submittedName>
</protein>
<keyword evidence="1" id="KW-0732">Signal</keyword>
<reference evidence="2 3" key="1">
    <citation type="journal article" date="2016" name="Genome Biol. Evol.">
        <title>Gene Family Evolution Reflects Adaptation to Soil Environmental Stressors in the Genome of the Collembolan Orchesella cincta.</title>
        <authorList>
            <person name="Faddeeva-Vakhrusheva A."/>
            <person name="Derks M.F."/>
            <person name="Anvar S.Y."/>
            <person name="Agamennone V."/>
            <person name="Suring W."/>
            <person name="Smit S."/>
            <person name="van Straalen N.M."/>
            <person name="Roelofs D."/>
        </authorList>
    </citation>
    <scope>NUCLEOTIDE SEQUENCE [LARGE SCALE GENOMIC DNA]</scope>
    <source>
        <tissue evidence="2">Mixed pool</tissue>
    </source>
</reference>
<gene>
    <name evidence="2" type="ORF">Ocin01_17469</name>
</gene>
<proteinExistence type="predicted"/>
<comment type="caution">
    <text evidence="2">The sequence shown here is derived from an EMBL/GenBank/DDBJ whole genome shotgun (WGS) entry which is preliminary data.</text>
</comment>
<sequence length="156" mass="17719">MEKCELVFYIILVSMTQLQLTLPQAFLQSGAFYHIKNALDHSYLRIDTLGSPCRNLGSVGTSSSLDTNSAAYRWKYIVLFENVTFLDVEWTEQKIQLNEISRAASQSHCYPLYRRFNITEVQVNLYKLQNIEDGNSTEAKLRGPLVTRCGANNGNS</sequence>
<name>A0A1D2M8A2_ORCCI</name>
<dbReference type="Proteomes" id="UP000094527">
    <property type="component" value="Unassembled WGS sequence"/>
</dbReference>
<dbReference type="EMBL" id="LJIJ01002807">
    <property type="protein sequence ID" value="ODM89213.1"/>
    <property type="molecule type" value="Genomic_DNA"/>
</dbReference>
<evidence type="ECO:0000313" key="2">
    <source>
        <dbReference type="EMBL" id="ODM89213.1"/>
    </source>
</evidence>
<dbReference type="AlphaFoldDB" id="A0A1D2M8A2"/>
<evidence type="ECO:0000256" key="1">
    <source>
        <dbReference type="SAM" id="SignalP"/>
    </source>
</evidence>
<evidence type="ECO:0000313" key="3">
    <source>
        <dbReference type="Proteomes" id="UP000094527"/>
    </source>
</evidence>
<accession>A0A1D2M8A2</accession>
<keyword evidence="3" id="KW-1185">Reference proteome</keyword>